<dbReference type="InterPro" id="IPR012223">
    <property type="entry name" value="TEII"/>
</dbReference>
<dbReference type="Proteomes" id="UP000189857">
    <property type="component" value="Unassembled WGS sequence"/>
</dbReference>
<protein>
    <submittedName>
        <fullName evidence="3">Thioesterase domain-containing protein</fullName>
    </submittedName>
</protein>
<comment type="similarity">
    <text evidence="1">Belongs to the thioesterase family.</text>
</comment>
<dbReference type="InterPro" id="IPR029058">
    <property type="entry name" value="AB_hydrolase_fold"/>
</dbReference>
<feature type="domain" description="Thioesterase" evidence="2">
    <location>
        <begin position="17"/>
        <end position="238"/>
    </location>
</feature>
<dbReference type="Gene3D" id="3.40.50.1820">
    <property type="entry name" value="alpha/beta hydrolase"/>
    <property type="match status" value="1"/>
</dbReference>
<dbReference type="Pfam" id="PF00975">
    <property type="entry name" value="Thioesterase"/>
    <property type="match status" value="1"/>
</dbReference>
<keyword evidence="4" id="KW-1185">Reference proteome</keyword>
<evidence type="ECO:0000313" key="3">
    <source>
        <dbReference type="EMBL" id="SKA01228.1"/>
    </source>
</evidence>
<evidence type="ECO:0000259" key="2">
    <source>
        <dbReference type="Pfam" id="PF00975"/>
    </source>
</evidence>
<organism evidence="3 4">
    <name type="scientific">Eubacterium ruminantium</name>
    <dbReference type="NCBI Taxonomy" id="42322"/>
    <lineage>
        <taxon>Bacteria</taxon>
        <taxon>Bacillati</taxon>
        <taxon>Bacillota</taxon>
        <taxon>Clostridia</taxon>
        <taxon>Eubacteriales</taxon>
        <taxon>Eubacteriaceae</taxon>
        <taxon>Eubacterium</taxon>
    </lineage>
</organism>
<accession>A0A1T4QDB1</accession>
<dbReference type="InterPro" id="IPR001031">
    <property type="entry name" value="Thioesterase"/>
</dbReference>
<dbReference type="SUPFAM" id="SSF53474">
    <property type="entry name" value="alpha/beta-Hydrolases"/>
    <property type="match status" value="1"/>
</dbReference>
<proteinExistence type="inferred from homology"/>
<evidence type="ECO:0000313" key="4">
    <source>
        <dbReference type="Proteomes" id="UP000189857"/>
    </source>
</evidence>
<dbReference type="GO" id="GO:0008610">
    <property type="term" value="P:lipid biosynthetic process"/>
    <property type="evidence" value="ECO:0007669"/>
    <property type="project" value="TreeGrafter"/>
</dbReference>
<dbReference type="PANTHER" id="PTHR11487">
    <property type="entry name" value="THIOESTERASE"/>
    <property type="match status" value="1"/>
</dbReference>
<name>A0A1T4QDB1_9FIRM</name>
<dbReference type="PANTHER" id="PTHR11487:SF0">
    <property type="entry name" value="S-ACYL FATTY ACID SYNTHASE THIOESTERASE, MEDIUM CHAIN"/>
    <property type="match status" value="1"/>
</dbReference>
<reference evidence="3 4" key="1">
    <citation type="submission" date="2017-02" db="EMBL/GenBank/DDBJ databases">
        <authorList>
            <person name="Peterson S.W."/>
        </authorList>
    </citation>
    <scope>NUCLEOTIDE SEQUENCE [LARGE SCALE GENOMIC DNA]</scope>
    <source>
        <strain evidence="3 4">ATCC 17233</strain>
    </source>
</reference>
<sequence length="245" mass="28444">MNKWIAHESNGDKDINLFAFPHAGGTAAFFATWGRILKDISILPVQYPMREKRIREKLQDSLIEMAHCFVDESIDLIKEKKFAFIGHCSGSIVAYEAAKYLKEKYNIQPEVLFVSSCYSPENYSAPILSNLSNDKLLEVIKESGFVSEELINEPIMFEYFAPIVKKDFYLQENYKAGETVKLNSQIVCMYGKEDEALSKRENISDWRRYTDTAFYIEEFNGSHFYLEKEIDKVGEVIENHLIRRD</sequence>
<dbReference type="EMBL" id="FUXA01000018">
    <property type="protein sequence ID" value="SKA01228.1"/>
    <property type="molecule type" value="Genomic_DNA"/>
</dbReference>
<evidence type="ECO:0000256" key="1">
    <source>
        <dbReference type="ARBA" id="ARBA00007169"/>
    </source>
</evidence>
<dbReference type="AlphaFoldDB" id="A0A1T4QDB1"/>
<dbReference type="RefSeq" id="WP_159444169.1">
    <property type="nucleotide sequence ID" value="NZ_FMTO01000018.1"/>
</dbReference>
<gene>
    <name evidence="3" type="ORF">SAMN02745110_02344</name>
</gene>